<dbReference type="EMBL" id="JAHUTJ010065648">
    <property type="protein sequence ID" value="MED6289341.1"/>
    <property type="molecule type" value="Genomic_DNA"/>
</dbReference>
<name>A0ABU7EQ31_9TELE</name>
<proteinExistence type="predicted"/>
<keyword evidence="2" id="KW-1185">Reference proteome</keyword>
<dbReference type="Proteomes" id="UP001352852">
    <property type="component" value="Unassembled WGS sequence"/>
</dbReference>
<evidence type="ECO:0000313" key="1">
    <source>
        <dbReference type="EMBL" id="MED6289341.1"/>
    </source>
</evidence>
<reference evidence="1 2" key="1">
    <citation type="submission" date="2021-06" db="EMBL/GenBank/DDBJ databases">
        <authorList>
            <person name="Palmer J.M."/>
        </authorList>
    </citation>
    <scope>NUCLEOTIDE SEQUENCE [LARGE SCALE GENOMIC DNA]</scope>
    <source>
        <strain evidence="1 2">CL_MEX2019</strain>
        <tissue evidence="1">Muscle</tissue>
    </source>
</reference>
<sequence length="110" mass="12582">MLCLLRRLVPCMPLNKDVSEHLTTKLAIFLPVRVRMCVSGARSEYQHAFASFFLFFIWKIIPCPSFTFPHICPHTCLICNLISGKGKPVDYPAFIRGEKPSPCQRKKKSI</sequence>
<evidence type="ECO:0000313" key="2">
    <source>
        <dbReference type="Proteomes" id="UP001352852"/>
    </source>
</evidence>
<gene>
    <name evidence="1" type="ORF">CHARACLAT_001839</name>
</gene>
<protein>
    <submittedName>
        <fullName evidence="1">Uncharacterized protein</fullName>
    </submittedName>
</protein>
<comment type="caution">
    <text evidence="1">The sequence shown here is derived from an EMBL/GenBank/DDBJ whole genome shotgun (WGS) entry which is preliminary data.</text>
</comment>
<organism evidence="1 2">
    <name type="scientific">Characodon lateralis</name>
    <dbReference type="NCBI Taxonomy" id="208331"/>
    <lineage>
        <taxon>Eukaryota</taxon>
        <taxon>Metazoa</taxon>
        <taxon>Chordata</taxon>
        <taxon>Craniata</taxon>
        <taxon>Vertebrata</taxon>
        <taxon>Euteleostomi</taxon>
        <taxon>Actinopterygii</taxon>
        <taxon>Neopterygii</taxon>
        <taxon>Teleostei</taxon>
        <taxon>Neoteleostei</taxon>
        <taxon>Acanthomorphata</taxon>
        <taxon>Ovalentaria</taxon>
        <taxon>Atherinomorphae</taxon>
        <taxon>Cyprinodontiformes</taxon>
        <taxon>Goodeidae</taxon>
        <taxon>Characodon</taxon>
    </lineage>
</organism>
<accession>A0ABU7EQ31</accession>